<dbReference type="CDD" id="cd06568">
    <property type="entry name" value="GH20_SpHex_like"/>
    <property type="match status" value="1"/>
</dbReference>
<dbReference type="InterPro" id="IPR015882">
    <property type="entry name" value="HEX_bac_N"/>
</dbReference>
<dbReference type="Gene3D" id="3.20.20.80">
    <property type="entry name" value="Glycosidases"/>
    <property type="match status" value="1"/>
</dbReference>
<keyword evidence="5" id="KW-0326">Glycosidase</keyword>
<evidence type="ECO:0000256" key="3">
    <source>
        <dbReference type="ARBA" id="ARBA00012663"/>
    </source>
</evidence>
<name>A0ABP6RP95_9PSEU</name>
<dbReference type="EC" id="3.2.1.52" evidence="3"/>
<evidence type="ECO:0000256" key="2">
    <source>
        <dbReference type="ARBA" id="ARBA00006285"/>
    </source>
</evidence>
<feature type="domain" description="Glycoside hydrolase family 20 catalytic" evidence="7">
    <location>
        <begin position="168"/>
        <end position="335"/>
    </location>
</feature>
<reference evidence="10" key="1">
    <citation type="journal article" date="2019" name="Int. J. Syst. Evol. Microbiol.">
        <title>The Global Catalogue of Microorganisms (GCM) 10K type strain sequencing project: providing services to taxonomists for standard genome sequencing and annotation.</title>
        <authorList>
            <consortium name="The Broad Institute Genomics Platform"/>
            <consortium name="The Broad Institute Genome Sequencing Center for Infectious Disease"/>
            <person name="Wu L."/>
            <person name="Ma J."/>
        </authorList>
    </citation>
    <scope>NUCLEOTIDE SEQUENCE [LARGE SCALE GENOMIC DNA]</scope>
    <source>
        <strain evidence="10">JCM 9687</strain>
    </source>
</reference>
<dbReference type="SUPFAM" id="SSF55545">
    <property type="entry name" value="beta-N-acetylhexosaminidase-like domain"/>
    <property type="match status" value="1"/>
</dbReference>
<evidence type="ECO:0000259" key="7">
    <source>
        <dbReference type="Pfam" id="PF00728"/>
    </source>
</evidence>
<dbReference type="PRINTS" id="PR00738">
    <property type="entry name" value="GLHYDRLASE20"/>
</dbReference>
<protein>
    <recommendedName>
        <fullName evidence="3">beta-N-acetylhexosaminidase</fullName>
        <ecNumber evidence="3">3.2.1.52</ecNumber>
    </recommendedName>
</protein>
<dbReference type="InterPro" id="IPR029018">
    <property type="entry name" value="Hex-like_dom2"/>
</dbReference>
<feature type="domain" description="Beta-hexosaminidase bacterial type N-terminal" evidence="8">
    <location>
        <begin position="39"/>
        <end position="164"/>
    </location>
</feature>
<dbReference type="InterPro" id="IPR025705">
    <property type="entry name" value="Beta_hexosaminidase_sua/sub"/>
</dbReference>
<dbReference type="PANTHER" id="PTHR22600:SF57">
    <property type="entry name" value="BETA-N-ACETYLHEXOSAMINIDASE"/>
    <property type="match status" value="1"/>
</dbReference>
<dbReference type="Pfam" id="PF02838">
    <property type="entry name" value="Glyco_hydro_20b"/>
    <property type="match status" value="1"/>
</dbReference>
<comment type="caution">
    <text evidence="9">The sequence shown here is derived from an EMBL/GenBank/DDBJ whole genome shotgun (WGS) entry which is preliminary data.</text>
</comment>
<comment type="catalytic activity">
    <reaction evidence="1">
        <text>Hydrolysis of terminal non-reducing N-acetyl-D-hexosamine residues in N-acetyl-beta-D-hexosaminides.</text>
        <dbReference type="EC" id="3.2.1.52"/>
    </reaction>
</comment>
<feature type="domain" description="Glycoside hydrolase family 20 catalytic" evidence="7">
    <location>
        <begin position="336"/>
        <end position="484"/>
    </location>
</feature>
<accession>A0ABP6RP95</accession>
<dbReference type="RefSeq" id="WP_258349210.1">
    <property type="nucleotide sequence ID" value="NZ_BAAAYK010000038.1"/>
</dbReference>
<evidence type="ECO:0000313" key="10">
    <source>
        <dbReference type="Proteomes" id="UP001500483"/>
    </source>
</evidence>
<dbReference type="Proteomes" id="UP001500483">
    <property type="component" value="Unassembled WGS sequence"/>
</dbReference>
<keyword evidence="6" id="KW-0732">Signal</keyword>
<evidence type="ECO:0000256" key="4">
    <source>
        <dbReference type="ARBA" id="ARBA00022801"/>
    </source>
</evidence>
<evidence type="ECO:0000313" key="9">
    <source>
        <dbReference type="EMBL" id="GAA3358470.1"/>
    </source>
</evidence>
<comment type="similarity">
    <text evidence="2">Belongs to the glycosyl hydrolase 20 family.</text>
</comment>
<dbReference type="PANTHER" id="PTHR22600">
    <property type="entry name" value="BETA-HEXOSAMINIDASE"/>
    <property type="match status" value="1"/>
</dbReference>
<feature type="signal peptide" evidence="6">
    <location>
        <begin position="1"/>
        <end position="31"/>
    </location>
</feature>
<evidence type="ECO:0000256" key="6">
    <source>
        <dbReference type="SAM" id="SignalP"/>
    </source>
</evidence>
<proteinExistence type="inferred from homology"/>
<dbReference type="SUPFAM" id="SSF51445">
    <property type="entry name" value="(Trans)glycosidases"/>
    <property type="match status" value="1"/>
</dbReference>
<organism evidence="9 10">
    <name type="scientific">Saccharopolyspora gregorii</name>
    <dbReference type="NCBI Taxonomy" id="33914"/>
    <lineage>
        <taxon>Bacteria</taxon>
        <taxon>Bacillati</taxon>
        <taxon>Actinomycetota</taxon>
        <taxon>Actinomycetes</taxon>
        <taxon>Pseudonocardiales</taxon>
        <taxon>Pseudonocardiaceae</taxon>
        <taxon>Saccharopolyspora</taxon>
    </lineage>
</organism>
<keyword evidence="10" id="KW-1185">Reference proteome</keyword>
<sequence>MPLTPVRAATAALLTGVLTAGVLSTLTPAAAADPQARLHQVVPAPETVREAPGVAFELTADSSITADPGATEVADRLAEVLRPATGFPLPVGDGGDLALRLDEPETGPEGYRLEVTADAVTLHAATDTGLFHGVQTLRQLLPAEIESPQVQDVPWTVPGGEITDRPRYEHRAAGLDVARHFFDVDSVKRYIDQLARYKVNFLRLHLSDDQGWRIQITDWPRLTEHGGSTEVGGGPGGFYTQQDYSEIVAHAESRHITLIPEIDTPGHTNAALSSYAELNCDGVAPPLYTGIEVGFSSLCVDKDVTYEFLDDVIREIAALTPGPYLHIGGDEADATTDEQYRAFMDRALPIVAKYGKTAVGWHEYAKAEPAAGSVVQYWGTEGADAELMAAAAERGNRILLSPADRSYLDMKYDESTELGLSWAGYVEVADAYGWDPATHLPGVPAEAVHGVEAPMWTETLETSEHVELMAFPRLPAIAELGWSPADTHDWESFRARLAQQGPRWEAAGIGFTRSPQIDWP</sequence>
<evidence type="ECO:0000259" key="8">
    <source>
        <dbReference type="Pfam" id="PF02838"/>
    </source>
</evidence>
<dbReference type="EMBL" id="BAAAYK010000038">
    <property type="protein sequence ID" value="GAA3358470.1"/>
    <property type="molecule type" value="Genomic_DNA"/>
</dbReference>
<dbReference type="Pfam" id="PF00728">
    <property type="entry name" value="Glyco_hydro_20"/>
    <property type="match status" value="2"/>
</dbReference>
<dbReference type="InterPro" id="IPR017853">
    <property type="entry name" value="GH"/>
</dbReference>
<keyword evidence="4" id="KW-0378">Hydrolase</keyword>
<gene>
    <name evidence="9" type="ORF">GCM10020366_30680</name>
</gene>
<evidence type="ECO:0000256" key="1">
    <source>
        <dbReference type="ARBA" id="ARBA00001231"/>
    </source>
</evidence>
<dbReference type="InterPro" id="IPR015883">
    <property type="entry name" value="Glyco_hydro_20_cat"/>
</dbReference>
<evidence type="ECO:0000256" key="5">
    <source>
        <dbReference type="ARBA" id="ARBA00023295"/>
    </source>
</evidence>
<feature type="chain" id="PRO_5045279179" description="beta-N-acetylhexosaminidase" evidence="6">
    <location>
        <begin position="32"/>
        <end position="520"/>
    </location>
</feature>
<dbReference type="Gene3D" id="3.30.379.10">
    <property type="entry name" value="Chitobiase/beta-hexosaminidase domain 2-like"/>
    <property type="match status" value="1"/>
</dbReference>